<evidence type="ECO:0000313" key="3">
    <source>
        <dbReference type="EMBL" id="BDG60344.1"/>
    </source>
</evidence>
<dbReference type="KEGG" id="cmic:caldi_14340"/>
<evidence type="ECO:0000256" key="1">
    <source>
        <dbReference type="SAM" id="MobiDB-lite"/>
    </source>
</evidence>
<evidence type="ECO:0000313" key="4">
    <source>
        <dbReference type="Proteomes" id="UP001163687"/>
    </source>
</evidence>
<keyword evidence="4" id="KW-1185">Reference proteome</keyword>
<dbReference type="Pfam" id="PF01381">
    <property type="entry name" value="HTH_3"/>
    <property type="match status" value="1"/>
</dbReference>
<feature type="compositionally biased region" description="Pro residues" evidence="1">
    <location>
        <begin position="83"/>
        <end position="92"/>
    </location>
</feature>
<dbReference type="RefSeq" id="WP_406568103.1">
    <property type="nucleotide sequence ID" value="NZ_AP025628.1"/>
</dbReference>
<organism evidence="3 4">
    <name type="scientific">Caldinitratiruptor microaerophilus</name>
    <dbReference type="NCBI Taxonomy" id="671077"/>
    <lineage>
        <taxon>Bacteria</taxon>
        <taxon>Bacillati</taxon>
        <taxon>Bacillota</taxon>
        <taxon>Clostridia</taxon>
        <taxon>Eubacteriales</taxon>
        <taxon>Symbiobacteriaceae</taxon>
        <taxon>Caldinitratiruptor</taxon>
    </lineage>
</organism>
<protein>
    <recommendedName>
        <fullName evidence="2">HTH cro/C1-type domain-containing protein</fullName>
    </recommendedName>
</protein>
<gene>
    <name evidence="3" type="ORF">caldi_14340</name>
</gene>
<dbReference type="SMART" id="SM00530">
    <property type="entry name" value="HTH_XRE"/>
    <property type="match status" value="1"/>
</dbReference>
<reference evidence="3" key="1">
    <citation type="submission" date="2022-03" db="EMBL/GenBank/DDBJ databases">
        <title>Complete genome sequence of Caldinitratiruptor microaerophilus.</title>
        <authorList>
            <person name="Mukaiyama R."/>
            <person name="Nishiyama T."/>
            <person name="Ueda K."/>
        </authorList>
    </citation>
    <scope>NUCLEOTIDE SEQUENCE</scope>
    <source>
        <strain evidence="3">JCM 16183</strain>
    </source>
</reference>
<feature type="region of interest" description="Disordered" evidence="1">
    <location>
        <begin position="73"/>
        <end position="92"/>
    </location>
</feature>
<evidence type="ECO:0000259" key="2">
    <source>
        <dbReference type="PROSITE" id="PS50943"/>
    </source>
</evidence>
<dbReference type="EMBL" id="AP025628">
    <property type="protein sequence ID" value="BDG60344.1"/>
    <property type="molecule type" value="Genomic_DNA"/>
</dbReference>
<proteinExistence type="predicted"/>
<name>A0AA35CJB4_9FIRM</name>
<dbReference type="PROSITE" id="PS50943">
    <property type="entry name" value="HTH_CROC1"/>
    <property type="match status" value="1"/>
</dbReference>
<dbReference type="CDD" id="cd00093">
    <property type="entry name" value="HTH_XRE"/>
    <property type="match status" value="1"/>
</dbReference>
<dbReference type="InterPro" id="IPR001387">
    <property type="entry name" value="Cro/C1-type_HTH"/>
</dbReference>
<accession>A0AA35CJB4</accession>
<dbReference type="Proteomes" id="UP001163687">
    <property type="component" value="Chromosome"/>
</dbReference>
<feature type="domain" description="HTH cro/C1-type" evidence="2">
    <location>
        <begin position="16"/>
        <end position="63"/>
    </location>
</feature>
<dbReference type="AlphaFoldDB" id="A0AA35CJB4"/>
<dbReference type="GO" id="GO:0003677">
    <property type="term" value="F:DNA binding"/>
    <property type="evidence" value="ECO:0007669"/>
    <property type="project" value="InterPro"/>
</dbReference>
<sequence length="92" mass="10137">MKPATPLKYRRLTDPRQLSVDEVANYLRIHPKYYTEIENGTRLPSLRLLIQIARFWDMSLDDIVSGFTASLPAPDLSGATAPPCAPAPAASP</sequence>
<dbReference type="InterPro" id="IPR010982">
    <property type="entry name" value="Lambda_DNA-bd_dom_sf"/>
</dbReference>
<dbReference type="SUPFAM" id="SSF47413">
    <property type="entry name" value="lambda repressor-like DNA-binding domains"/>
    <property type="match status" value="1"/>
</dbReference>
<dbReference type="Gene3D" id="1.10.260.40">
    <property type="entry name" value="lambda repressor-like DNA-binding domains"/>
    <property type="match status" value="1"/>
</dbReference>